<dbReference type="PANTHER" id="PTHR43065:SF46">
    <property type="entry name" value="C4-DICARBOXYLATE TRANSPORT SENSOR PROTEIN DCTB"/>
    <property type="match status" value="1"/>
</dbReference>
<evidence type="ECO:0000259" key="15">
    <source>
        <dbReference type="PROSITE" id="PS50109"/>
    </source>
</evidence>
<comment type="catalytic activity">
    <reaction evidence="1">
        <text>ATP + protein L-histidine = ADP + protein N-phospho-L-histidine.</text>
        <dbReference type="EC" id="2.7.13.3"/>
    </reaction>
</comment>
<dbReference type="STRING" id="177437.HRM2_38220"/>
<keyword evidence="12" id="KW-0902">Two-component regulatory system</keyword>
<dbReference type="PROSITE" id="PS50109">
    <property type="entry name" value="HIS_KIN"/>
    <property type="match status" value="1"/>
</dbReference>
<dbReference type="Pfam" id="PF00512">
    <property type="entry name" value="HisKA"/>
    <property type="match status" value="1"/>
</dbReference>
<keyword evidence="17" id="KW-1185">Reference proteome</keyword>
<accession>C0QAU7</accession>
<evidence type="ECO:0000256" key="13">
    <source>
        <dbReference type="ARBA" id="ARBA00023136"/>
    </source>
</evidence>
<dbReference type="EC" id="2.7.13.3" evidence="3"/>
<dbReference type="AlphaFoldDB" id="C0QAU7"/>
<dbReference type="InterPro" id="IPR036890">
    <property type="entry name" value="HATPase_C_sf"/>
</dbReference>
<evidence type="ECO:0000256" key="4">
    <source>
        <dbReference type="ARBA" id="ARBA00022475"/>
    </source>
</evidence>
<evidence type="ECO:0000313" key="16">
    <source>
        <dbReference type="EMBL" id="ACN16880.1"/>
    </source>
</evidence>
<dbReference type="InterPro" id="IPR033479">
    <property type="entry name" value="dCache_1"/>
</dbReference>
<evidence type="ECO:0000256" key="2">
    <source>
        <dbReference type="ARBA" id="ARBA00004651"/>
    </source>
</evidence>
<feature type="transmembrane region" description="Helical" evidence="14">
    <location>
        <begin position="280"/>
        <end position="302"/>
    </location>
</feature>
<evidence type="ECO:0000256" key="1">
    <source>
        <dbReference type="ARBA" id="ARBA00000085"/>
    </source>
</evidence>
<keyword evidence="13 14" id="KW-0472">Membrane</keyword>
<keyword evidence="10" id="KW-0067">ATP-binding</keyword>
<protein>
    <recommendedName>
        <fullName evidence="3">histidine kinase</fullName>
        <ecNumber evidence="3">2.7.13.3</ecNumber>
    </recommendedName>
</protein>
<dbReference type="Gene3D" id="1.10.287.130">
    <property type="match status" value="1"/>
</dbReference>
<evidence type="ECO:0000256" key="10">
    <source>
        <dbReference type="ARBA" id="ARBA00022840"/>
    </source>
</evidence>
<dbReference type="Gene3D" id="3.30.565.10">
    <property type="entry name" value="Histidine kinase-like ATPase, C-terminal domain"/>
    <property type="match status" value="1"/>
</dbReference>
<evidence type="ECO:0000256" key="9">
    <source>
        <dbReference type="ARBA" id="ARBA00022777"/>
    </source>
</evidence>
<feature type="transmembrane region" description="Helical" evidence="14">
    <location>
        <begin position="12"/>
        <end position="36"/>
    </location>
</feature>
<evidence type="ECO:0000256" key="7">
    <source>
        <dbReference type="ARBA" id="ARBA00022692"/>
    </source>
</evidence>
<dbReference type="SMART" id="SM00387">
    <property type="entry name" value="HATPase_c"/>
    <property type="match status" value="1"/>
</dbReference>
<evidence type="ECO:0000256" key="5">
    <source>
        <dbReference type="ARBA" id="ARBA00022553"/>
    </source>
</evidence>
<dbReference type="HOGENOM" id="CLU_023166_1_0_7"/>
<reference evidence="16 17" key="1">
    <citation type="journal article" date="2009" name="Environ. Microbiol.">
        <title>Genome sequence of Desulfobacterium autotrophicum HRM2, a marine sulfate reducer oxidizing organic carbon completely to carbon dioxide.</title>
        <authorList>
            <person name="Strittmatter A.W."/>
            <person name="Liesegang H."/>
            <person name="Rabus R."/>
            <person name="Decker I."/>
            <person name="Amann J."/>
            <person name="Andres S."/>
            <person name="Henne A."/>
            <person name="Fricke W.F."/>
            <person name="Martinez-Arias R."/>
            <person name="Bartels D."/>
            <person name="Goesmann A."/>
            <person name="Krause L."/>
            <person name="Puehler A."/>
            <person name="Klenk H.P."/>
            <person name="Richter M."/>
            <person name="Schuler M."/>
            <person name="Gloeckner F.O."/>
            <person name="Meyerdierks A."/>
            <person name="Gottschalk G."/>
            <person name="Amann R."/>
        </authorList>
    </citation>
    <scope>NUCLEOTIDE SEQUENCE [LARGE SCALE GENOMIC DNA]</scope>
    <source>
        <strain evidence="17">ATCC 43914 / DSM 3382 / HRM2</strain>
    </source>
</reference>
<dbReference type="InterPro" id="IPR003661">
    <property type="entry name" value="HisK_dim/P_dom"/>
</dbReference>
<keyword evidence="4" id="KW-1003">Cell membrane</keyword>
<evidence type="ECO:0000256" key="8">
    <source>
        <dbReference type="ARBA" id="ARBA00022741"/>
    </source>
</evidence>
<evidence type="ECO:0000256" key="11">
    <source>
        <dbReference type="ARBA" id="ARBA00022989"/>
    </source>
</evidence>
<keyword evidence="6" id="KW-0808">Transferase</keyword>
<keyword evidence="8" id="KW-0547">Nucleotide-binding</keyword>
<dbReference type="CDD" id="cd00082">
    <property type="entry name" value="HisKA"/>
    <property type="match status" value="1"/>
</dbReference>
<evidence type="ECO:0000313" key="17">
    <source>
        <dbReference type="Proteomes" id="UP000000442"/>
    </source>
</evidence>
<dbReference type="EMBL" id="CP001087">
    <property type="protein sequence ID" value="ACN16880.1"/>
    <property type="molecule type" value="Genomic_DNA"/>
</dbReference>
<dbReference type="PRINTS" id="PR00344">
    <property type="entry name" value="BCTRLSENSOR"/>
</dbReference>
<evidence type="ECO:0000256" key="12">
    <source>
        <dbReference type="ARBA" id="ARBA00023012"/>
    </source>
</evidence>
<dbReference type="Proteomes" id="UP000000442">
    <property type="component" value="Chromosome"/>
</dbReference>
<organism evidence="16 17">
    <name type="scientific">Desulforapulum autotrophicum (strain ATCC 43914 / DSM 3382 / VKM B-1955 / HRM2)</name>
    <name type="common">Desulfobacterium autotrophicum</name>
    <dbReference type="NCBI Taxonomy" id="177437"/>
    <lineage>
        <taxon>Bacteria</taxon>
        <taxon>Pseudomonadati</taxon>
        <taxon>Thermodesulfobacteriota</taxon>
        <taxon>Desulfobacteria</taxon>
        <taxon>Desulfobacterales</taxon>
        <taxon>Desulfobacteraceae</taxon>
        <taxon>Desulforapulum</taxon>
    </lineage>
</organism>
<evidence type="ECO:0000256" key="14">
    <source>
        <dbReference type="SAM" id="Phobius"/>
    </source>
</evidence>
<dbReference type="GO" id="GO:0005886">
    <property type="term" value="C:plasma membrane"/>
    <property type="evidence" value="ECO:0007669"/>
    <property type="project" value="UniProtKB-SubCell"/>
</dbReference>
<evidence type="ECO:0000256" key="3">
    <source>
        <dbReference type="ARBA" id="ARBA00012438"/>
    </source>
</evidence>
<keyword evidence="11 14" id="KW-1133">Transmembrane helix</keyword>
<keyword evidence="5" id="KW-0597">Phosphoprotein</keyword>
<dbReference type="SMART" id="SM00388">
    <property type="entry name" value="HisKA"/>
    <property type="match status" value="1"/>
</dbReference>
<dbReference type="PANTHER" id="PTHR43065">
    <property type="entry name" value="SENSOR HISTIDINE KINASE"/>
    <property type="match status" value="1"/>
</dbReference>
<dbReference type="GO" id="GO:0000155">
    <property type="term" value="F:phosphorelay sensor kinase activity"/>
    <property type="evidence" value="ECO:0007669"/>
    <property type="project" value="InterPro"/>
</dbReference>
<keyword evidence="9 16" id="KW-0418">Kinase</keyword>
<dbReference type="GO" id="GO:0005524">
    <property type="term" value="F:ATP binding"/>
    <property type="evidence" value="ECO:0007669"/>
    <property type="project" value="UniProtKB-KW"/>
</dbReference>
<gene>
    <name evidence="16" type="ordered locus">HRM2_38220</name>
</gene>
<dbReference type="KEGG" id="dat:HRM2_38220"/>
<dbReference type="InterPro" id="IPR004358">
    <property type="entry name" value="Sig_transdc_His_kin-like_C"/>
</dbReference>
<sequence length="557" mass="62319">MNKPGYQVFRQKIVFTTLLISFVPLALLGYTLYYGFARAFFQRVEQDLVSRVATCSQSLDLFLEERKVILSAIAQSGTLAFYREPVHLRALFETINAQTGGGLVDIGVINNQGDHLAYVGPYNLEGLNYRDQVWFNLVMVKGIYVSDVYMGFRQIPHFVIAVKASDPAGDWVLRATIDPEIFARLVTTAQTGRTGDAFIINRQGVYQSRPRFHKKEILTICEIDPARFGAGTTMVKNMEKPDHGVVYAGRWINKNNWLFIVRQDLDENIPSLSGISPQEIAMFFIAALAIVLTTVVTTGMSVNKLQERERQLKELNAQLIQADKMAALGKMAAGVAHEINNPLGIIAAKAGWMRDLLEDEAFRNSENFKEYDQALEKIEEHVERAAKVTHNMLGFARSMEPVMERVDVNQVLKKTLEFLDYHAGINDIRIETRFDESIPEIMSDQSQLQQVFLNILNNAVDAIERQGTITVETLAKTDTLVIHITDTGRGIPETLKKKIFDPFFTTKAVNKGTGLGLSITYTIVERLGGTIQVESGQGRGTCFTVVLPLTVSKKTIA</sequence>
<evidence type="ECO:0000256" key="6">
    <source>
        <dbReference type="ARBA" id="ARBA00022679"/>
    </source>
</evidence>
<dbReference type="eggNOG" id="COG4191">
    <property type="taxonomic scope" value="Bacteria"/>
</dbReference>
<dbReference type="Pfam" id="PF02743">
    <property type="entry name" value="dCache_1"/>
    <property type="match status" value="1"/>
</dbReference>
<dbReference type="SUPFAM" id="SSF55874">
    <property type="entry name" value="ATPase domain of HSP90 chaperone/DNA topoisomerase II/histidine kinase"/>
    <property type="match status" value="1"/>
</dbReference>
<dbReference type="InterPro" id="IPR005467">
    <property type="entry name" value="His_kinase_dom"/>
</dbReference>
<name>C0QAU7_DESAH</name>
<dbReference type="Pfam" id="PF02518">
    <property type="entry name" value="HATPase_c"/>
    <property type="match status" value="1"/>
</dbReference>
<dbReference type="InterPro" id="IPR003594">
    <property type="entry name" value="HATPase_dom"/>
</dbReference>
<keyword evidence="7 14" id="KW-0812">Transmembrane</keyword>
<dbReference type="RefSeq" id="WP_015905626.1">
    <property type="nucleotide sequence ID" value="NC_012108.1"/>
</dbReference>
<feature type="domain" description="Histidine kinase" evidence="15">
    <location>
        <begin position="334"/>
        <end position="551"/>
    </location>
</feature>
<comment type="subcellular location">
    <subcellularLocation>
        <location evidence="2">Cell membrane</location>
        <topology evidence="2">Multi-pass membrane protein</topology>
    </subcellularLocation>
</comment>
<dbReference type="InterPro" id="IPR036097">
    <property type="entry name" value="HisK_dim/P_sf"/>
</dbReference>
<proteinExistence type="predicted"/>
<dbReference type="SUPFAM" id="SSF47384">
    <property type="entry name" value="Homodimeric domain of signal transducing histidine kinase"/>
    <property type="match status" value="1"/>
</dbReference>